<name>A0A834RK06_SARSC</name>
<reference evidence="1" key="2">
    <citation type="submission" date="2020-01" db="EMBL/GenBank/DDBJ databases">
        <authorList>
            <person name="Korhonen P.K.K."/>
            <person name="Guangxu M.G."/>
            <person name="Wang T.W."/>
            <person name="Stroehlein A.J.S."/>
            <person name="Young N.D."/>
            <person name="Ang C.-S.A."/>
            <person name="Fernando D.W.F."/>
            <person name="Lu H.L."/>
            <person name="Taylor S.T."/>
            <person name="Ehtesham M.E.M."/>
            <person name="Najaraj S.H.N."/>
            <person name="Harsha G.H.G."/>
            <person name="Madugundu A.M."/>
            <person name="Renuse S.R."/>
            <person name="Holt D.H."/>
            <person name="Pandey A.P."/>
            <person name="Papenfuss A.P."/>
            <person name="Gasser R.B.G."/>
            <person name="Fischer K.F."/>
        </authorList>
    </citation>
    <scope>NUCLEOTIDE SEQUENCE</scope>
    <source>
        <strain evidence="1">SSS_KF_BRIS2020</strain>
    </source>
</reference>
<gene>
    <name evidence="1" type="ORF">SSS_1662</name>
</gene>
<dbReference type="EnsemblMetazoa" id="SSS_1662s_mrna">
    <property type="protein sequence ID" value="KAF7495563.1"/>
    <property type="gene ID" value="SSS_1662"/>
</dbReference>
<protein>
    <submittedName>
        <fullName evidence="1 2">Uncharacterized protein</fullName>
    </submittedName>
</protein>
<evidence type="ECO:0000313" key="1">
    <source>
        <dbReference type="EMBL" id="KAF7495563.1"/>
    </source>
</evidence>
<sequence length="158" mass="18724">MTDIFKRIAYLSQIQDLLNKQINCSDGSKISIEDSKLSESASVNNETRRLSMIKLNSFYGYLSKEIAMKRNVQILNCDPIKLFRCKRCFCQYDWKKVMEKKLIKPKTKRKFIKIYCPQCSYERKIIFRKQFKTKFEKLVFAEQNTTSDKNNSQIDSKG</sequence>
<proteinExistence type="predicted"/>
<dbReference type="Proteomes" id="UP000070412">
    <property type="component" value="Unassembled WGS sequence"/>
</dbReference>
<evidence type="ECO:0000313" key="2">
    <source>
        <dbReference type="EnsemblMetazoa" id="KAF7495563.1"/>
    </source>
</evidence>
<reference evidence="3" key="1">
    <citation type="journal article" date="2020" name="PLoS Negl. Trop. Dis.">
        <title>High-quality nuclear genome for Sarcoptes scabiei-A critical resource for a neglected parasite.</title>
        <authorList>
            <person name="Korhonen P.K."/>
            <person name="Gasser R.B."/>
            <person name="Ma G."/>
            <person name="Wang T."/>
            <person name="Stroehlein A.J."/>
            <person name="Young N.D."/>
            <person name="Ang C.S."/>
            <person name="Fernando D.D."/>
            <person name="Lu H.C."/>
            <person name="Taylor S."/>
            <person name="Reynolds S.L."/>
            <person name="Mofiz E."/>
            <person name="Najaraj S.H."/>
            <person name="Gowda H."/>
            <person name="Madugundu A."/>
            <person name="Renuse S."/>
            <person name="Holt D."/>
            <person name="Pandey A."/>
            <person name="Papenfuss A.T."/>
            <person name="Fischer K."/>
        </authorList>
    </citation>
    <scope>NUCLEOTIDE SEQUENCE [LARGE SCALE GENOMIC DNA]</scope>
</reference>
<accession>A0A834RK06</accession>
<dbReference type="EMBL" id="WVUK01000047">
    <property type="protein sequence ID" value="KAF7495563.1"/>
    <property type="molecule type" value="Genomic_DNA"/>
</dbReference>
<dbReference type="AlphaFoldDB" id="A0A834RK06"/>
<dbReference type="OrthoDB" id="6513464at2759"/>
<evidence type="ECO:0000313" key="3">
    <source>
        <dbReference type="Proteomes" id="UP000070412"/>
    </source>
</evidence>
<organism evidence="1">
    <name type="scientific">Sarcoptes scabiei</name>
    <name type="common">Itch mite</name>
    <name type="synonym">Acarus scabiei</name>
    <dbReference type="NCBI Taxonomy" id="52283"/>
    <lineage>
        <taxon>Eukaryota</taxon>
        <taxon>Metazoa</taxon>
        <taxon>Ecdysozoa</taxon>
        <taxon>Arthropoda</taxon>
        <taxon>Chelicerata</taxon>
        <taxon>Arachnida</taxon>
        <taxon>Acari</taxon>
        <taxon>Acariformes</taxon>
        <taxon>Sarcoptiformes</taxon>
        <taxon>Astigmata</taxon>
        <taxon>Psoroptidia</taxon>
        <taxon>Sarcoptoidea</taxon>
        <taxon>Sarcoptidae</taxon>
        <taxon>Sarcoptinae</taxon>
        <taxon>Sarcoptes</taxon>
    </lineage>
</organism>
<reference evidence="2" key="3">
    <citation type="submission" date="2022-06" db="UniProtKB">
        <authorList>
            <consortium name="EnsemblMetazoa"/>
        </authorList>
    </citation>
    <scope>IDENTIFICATION</scope>
</reference>
<keyword evidence="3" id="KW-1185">Reference proteome</keyword>